<evidence type="ECO:0000313" key="1">
    <source>
        <dbReference type="EMBL" id="GEK15199.1"/>
    </source>
</evidence>
<dbReference type="EMBL" id="BJTZ01000026">
    <property type="protein sequence ID" value="GEK15199.1"/>
    <property type="molecule type" value="Genomic_DNA"/>
</dbReference>
<dbReference type="RefSeq" id="WP_146865659.1">
    <property type="nucleotide sequence ID" value="NZ_BJTZ01000026.1"/>
</dbReference>
<organism evidence="1 2">
    <name type="scientific">Aliivibrio fischeri</name>
    <name type="common">Vibrio fischeri</name>
    <dbReference type="NCBI Taxonomy" id="668"/>
    <lineage>
        <taxon>Bacteria</taxon>
        <taxon>Pseudomonadati</taxon>
        <taxon>Pseudomonadota</taxon>
        <taxon>Gammaproteobacteria</taxon>
        <taxon>Vibrionales</taxon>
        <taxon>Vibrionaceae</taxon>
        <taxon>Aliivibrio</taxon>
    </lineage>
</organism>
<proteinExistence type="predicted"/>
<accession>A0A510UKW0</accession>
<name>A0A510UKW0_ALIFS</name>
<protein>
    <submittedName>
        <fullName evidence="1">Uncharacterized protein</fullName>
    </submittedName>
</protein>
<gene>
    <name evidence="1" type="ORF">AFI02nite_32350</name>
</gene>
<dbReference type="AlphaFoldDB" id="A0A510UKW0"/>
<reference evidence="1 2" key="1">
    <citation type="submission" date="2019-07" db="EMBL/GenBank/DDBJ databases">
        <title>Whole genome shotgun sequence of Aliivibrio fischeri NBRC 101058.</title>
        <authorList>
            <person name="Hosoyama A."/>
            <person name="Uohara A."/>
            <person name="Ohji S."/>
            <person name="Ichikawa N."/>
        </authorList>
    </citation>
    <scope>NUCLEOTIDE SEQUENCE [LARGE SCALE GENOMIC DNA]</scope>
    <source>
        <strain evidence="1 2">NBRC 101058</strain>
    </source>
</reference>
<evidence type="ECO:0000313" key="2">
    <source>
        <dbReference type="Proteomes" id="UP000321787"/>
    </source>
</evidence>
<comment type="caution">
    <text evidence="1">The sequence shown here is derived from an EMBL/GenBank/DDBJ whole genome shotgun (WGS) entry which is preliminary data.</text>
</comment>
<dbReference type="Proteomes" id="UP000321787">
    <property type="component" value="Unassembled WGS sequence"/>
</dbReference>
<sequence>MHLELERLQEKLLKLASEANLELKLEVEEYELEPAQDDIHDELKSAYPDAAIVMGFHNEYLQRFFVLNYIENKTFEFIEVSRSNIFTSFATEGDDGEWDLDERETRKGEYW</sequence>